<gene>
    <name evidence="3" type="ORF">DV701_03065</name>
</gene>
<dbReference type="PRINTS" id="PR00111">
    <property type="entry name" value="ABHYDROLASE"/>
</dbReference>
<evidence type="ECO:0000313" key="4">
    <source>
        <dbReference type="Proteomes" id="UP000253790"/>
    </source>
</evidence>
<dbReference type="InterPro" id="IPR029058">
    <property type="entry name" value="AB_hydrolase_fold"/>
</dbReference>
<dbReference type="AlphaFoldDB" id="A0A345NJP8"/>
<accession>A0A345NJP8</accession>
<dbReference type="RefSeq" id="WP_114927021.1">
    <property type="nucleotide sequence ID" value="NZ_CP031229.1"/>
</dbReference>
<feature type="domain" description="AB hydrolase-1" evidence="2">
    <location>
        <begin position="24"/>
        <end position="263"/>
    </location>
</feature>
<sequence>MTPDVSRPDRTLHSTLVGDHGPVVVFLHGLFGRGRNFGATVRAMQPHLRALLVDLPNHGASPWTDPVDYGQMAHAVAEHLRAGVAAEGPVHLVGHSMGGKTAMALALAEPDLVDHLVVVDVSPAGSGGGEEFEHLLGALSRIDLATLASLGDADRQLSREVPQPSLRGFLLQNLRRDGSGRLAWQANLDVLRRDLAVVTGDVPHADGARFDGPVLWVAGSESDYITDEDEPLMRRLFPRTRRVTVKDANHWVHSRQPQVFADVVLRFLDAP</sequence>
<dbReference type="PANTHER" id="PTHR46118:SF4">
    <property type="entry name" value="PROTEIN ABHD11"/>
    <property type="match status" value="1"/>
</dbReference>
<dbReference type="KEGG" id="orn:DV701_03065"/>
<name>A0A345NJP8_9MICO</name>
<dbReference type="Gene3D" id="3.40.50.1820">
    <property type="entry name" value="alpha/beta hydrolase"/>
    <property type="match status" value="1"/>
</dbReference>
<evidence type="ECO:0000313" key="3">
    <source>
        <dbReference type="EMBL" id="AXH95256.1"/>
    </source>
</evidence>
<keyword evidence="1 3" id="KW-0378">Hydrolase</keyword>
<dbReference type="OrthoDB" id="63519at2"/>
<keyword evidence="4" id="KW-1185">Reference proteome</keyword>
<dbReference type="Proteomes" id="UP000253790">
    <property type="component" value="Chromosome"/>
</dbReference>
<dbReference type="EMBL" id="CP031229">
    <property type="protein sequence ID" value="AXH95256.1"/>
    <property type="molecule type" value="Genomic_DNA"/>
</dbReference>
<dbReference type="PANTHER" id="PTHR46118">
    <property type="entry name" value="PROTEIN ABHD11"/>
    <property type="match status" value="1"/>
</dbReference>
<dbReference type="SUPFAM" id="SSF53474">
    <property type="entry name" value="alpha/beta-Hydrolases"/>
    <property type="match status" value="1"/>
</dbReference>
<reference evidence="3 4" key="1">
    <citation type="submission" date="2018-07" db="EMBL/GenBank/DDBJ databases">
        <title>Complete genome sequencing of Ornithinimicrobium sp. AMA3305.</title>
        <authorList>
            <person name="Bae J.-W."/>
        </authorList>
    </citation>
    <scope>NUCLEOTIDE SEQUENCE [LARGE SCALE GENOMIC DNA]</scope>
    <source>
        <strain evidence="3 4">AMA3305</strain>
    </source>
</reference>
<proteinExistence type="predicted"/>
<dbReference type="Pfam" id="PF12697">
    <property type="entry name" value="Abhydrolase_6"/>
    <property type="match status" value="1"/>
</dbReference>
<evidence type="ECO:0000256" key="1">
    <source>
        <dbReference type="ARBA" id="ARBA00022801"/>
    </source>
</evidence>
<protein>
    <submittedName>
        <fullName evidence="3">Alpha/beta fold hydrolase</fullName>
    </submittedName>
</protein>
<dbReference type="InterPro" id="IPR000073">
    <property type="entry name" value="AB_hydrolase_1"/>
</dbReference>
<evidence type="ECO:0000259" key="2">
    <source>
        <dbReference type="Pfam" id="PF12697"/>
    </source>
</evidence>
<organism evidence="3 4">
    <name type="scientific">Ornithinimicrobium avium</name>
    <dbReference type="NCBI Taxonomy" id="2283195"/>
    <lineage>
        <taxon>Bacteria</taxon>
        <taxon>Bacillati</taxon>
        <taxon>Actinomycetota</taxon>
        <taxon>Actinomycetes</taxon>
        <taxon>Micrococcales</taxon>
        <taxon>Ornithinimicrobiaceae</taxon>
        <taxon>Ornithinimicrobium</taxon>
    </lineage>
</organism>
<dbReference type="GO" id="GO:0052689">
    <property type="term" value="F:carboxylic ester hydrolase activity"/>
    <property type="evidence" value="ECO:0007669"/>
    <property type="project" value="TreeGrafter"/>
</dbReference>